<evidence type="ECO:0000313" key="2">
    <source>
        <dbReference type="Proteomes" id="UP000327013"/>
    </source>
</evidence>
<comment type="caution">
    <text evidence="1">The sequence shown here is derived from an EMBL/GenBank/DDBJ whole genome shotgun (WGS) entry which is preliminary data.</text>
</comment>
<accession>A0A5N6KXD4</accession>
<dbReference type="AlphaFoldDB" id="A0A5N6KXD4"/>
<dbReference type="EMBL" id="VIBQ01000016">
    <property type="protein sequence ID" value="KAB8356505.1"/>
    <property type="molecule type" value="Genomic_DNA"/>
</dbReference>
<organism evidence="1 2">
    <name type="scientific">Carpinus fangiana</name>
    <dbReference type="NCBI Taxonomy" id="176857"/>
    <lineage>
        <taxon>Eukaryota</taxon>
        <taxon>Viridiplantae</taxon>
        <taxon>Streptophyta</taxon>
        <taxon>Embryophyta</taxon>
        <taxon>Tracheophyta</taxon>
        <taxon>Spermatophyta</taxon>
        <taxon>Magnoliopsida</taxon>
        <taxon>eudicotyledons</taxon>
        <taxon>Gunneridae</taxon>
        <taxon>Pentapetalae</taxon>
        <taxon>rosids</taxon>
        <taxon>fabids</taxon>
        <taxon>Fagales</taxon>
        <taxon>Betulaceae</taxon>
        <taxon>Carpinus</taxon>
    </lineage>
</organism>
<keyword evidence="2" id="KW-1185">Reference proteome</keyword>
<proteinExistence type="predicted"/>
<reference evidence="1 2" key="1">
    <citation type="submission" date="2019-06" db="EMBL/GenBank/DDBJ databases">
        <title>A chromosomal-level reference genome of Carpinus fangiana (Coryloideae, Betulaceae).</title>
        <authorList>
            <person name="Yang X."/>
            <person name="Wang Z."/>
            <person name="Zhang L."/>
            <person name="Hao G."/>
            <person name="Liu J."/>
            <person name="Yang Y."/>
        </authorList>
    </citation>
    <scope>NUCLEOTIDE SEQUENCE [LARGE SCALE GENOMIC DNA]</scope>
    <source>
        <strain evidence="1">Cfa_2016G</strain>
        <tissue evidence="1">Leaf</tissue>
    </source>
</reference>
<evidence type="ECO:0000313" key="1">
    <source>
        <dbReference type="EMBL" id="KAB8356505.1"/>
    </source>
</evidence>
<name>A0A5N6KXD4_9ROSI</name>
<gene>
    <name evidence="1" type="ORF">FH972_024088</name>
</gene>
<sequence>MPRTTRGNQNLLALVRACNNAHRDSHYILPRCQSRTARTWKSVFRPFNALLDGFIKRAKKKPPPYQWVKRAILIPLALLSAYDLSCGKCLFQNFCTKVVRLLCAPCINYRKGSKWHPLKRKVFRALKETAAALKTISRLRDHLSWRSMDDTYSLTPPLTPTENNPAPAS</sequence>
<protein>
    <submittedName>
        <fullName evidence="1">Uncharacterized protein</fullName>
    </submittedName>
</protein>
<dbReference type="Proteomes" id="UP000327013">
    <property type="component" value="Unassembled WGS sequence"/>
</dbReference>